<feature type="compositionally biased region" description="Basic and acidic residues" evidence="24">
    <location>
        <begin position="4100"/>
        <end position="4115"/>
    </location>
</feature>
<evidence type="ECO:0000256" key="12">
    <source>
        <dbReference type="ARBA" id="ARBA00022741"/>
    </source>
</evidence>
<dbReference type="InterPro" id="IPR027417">
    <property type="entry name" value="P-loop_NTPase"/>
</dbReference>
<evidence type="ECO:0000256" key="4">
    <source>
        <dbReference type="ARBA" id="ARBA00004906"/>
    </source>
</evidence>
<keyword evidence="29" id="KW-1185">Reference proteome</keyword>
<feature type="compositionally biased region" description="Gly residues" evidence="24">
    <location>
        <begin position="20"/>
        <end position="30"/>
    </location>
</feature>
<feature type="compositionally biased region" description="Basic and acidic residues" evidence="24">
    <location>
        <begin position="364"/>
        <end position="383"/>
    </location>
</feature>
<keyword evidence="8" id="KW-0037">Angiogenesis</keyword>
<feature type="domain" description="RING-type" evidence="25">
    <location>
        <begin position="3910"/>
        <end position="3949"/>
    </location>
</feature>
<dbReference type="SUPFAM" id="SSF57850">
    <property type="entry name" value="RING/U-box"/>
    <property type="match status" value="1"/>
</dbReference>
<dbReference type="GO" id="GO:0006511">
    <property type="term" value="P:ubiquitin-dependent protein catabolic process"/>
    <property type="evidence" value="ECO:0007669"/>
    <property type="project" value="TreeGrafter"/>
</dbReference>
<feature type="region of interest" description="Disordered" evidence="24">
    <location>
        <begin position="4100"/>
        <end position="4126"/>
    </location>
</feature>
<keyword evidence="15" id="KW-0378">Hydrolase</keyword>
<feature type="coiled-coil region" evidence="23">
    <location>
        <begin position="1106"/>
        <end position="1133"/>
    </location>
</feature>
<dbReference type="EMBL" id="JADDUC010000038">
    <property type="protein sequence ID" value="KAG0122148.1"/>
    <property type="molecule type" value="Genomic_DNA"/>
</dbReference>
<dbReference type="PROSITE" id="PS51981">
    <property type="entry name" value="ZF_RZ"/>
    <property type="match status" value="1"/>
</dbReference>
<keyword evidence="13 22" id="KW-0863">Zinc-finger</keyword>
<feature type="compositionally biased region" description="Polar residues" evidence="24">
    <location>
        <begin position="297"/>
        <end position="306"/>
    </location>
</feature>
<organism evidence="27">
    <name type="scientific">Lamprotornis superbus</name>
    <dbReference type="NCBI Taxonomy" id="245042"/>
    <lineage>
        <taxon>Eukaryota</taxon>
        <taxon>Metazoa</taxon>
        <taxon>Chordata</taxon>
        <taxon>Craniata</taxon>
        <taxon>Vertebrata</taxon>
        <taxon>Euteleostomi</taxon>
        <taxon>Archelosauria</taxon>
        <taxon>Archosauria</taxon>
        <taxon>Dinosauria</taxon>
        <taxon>Saurischia</taxon>
        <taxon>Theropoda</taxon>
        <taxon>Coelurosauria</taxon>
        <taxon>Aves</taxon>
        <taxon>Neognathae</taxon>
        <taxon>Neoaves</taxon>
        <taxon>Telluraves</taxon>
        <taxon>Australaves</taxon>
        <taxon>Passeriformes</taxon>
        <taxon>Sturnidae</taxon>
        <taxon>Lamprotornis</taxon>
    </lineage>
</organism>
<feature type="compositionally biased region" description="Polar residues" evidence="24">
    <location>
        <begin position="123"/>
        <end position="139"/>
    </location>
</feature>
<dbReference type="CDD" id="cd16561">
    <property type="entry name" value="RING-HC_RNF213"/>
    <property type="match status" value="1"/>
</dbReference>
<dbReference type="EMBL" id="JADDUC020000022">
    <property type="protein sequence ID" value="KAI1232510.1"/>
    <property type="molecule type" value="Genomic_DNA"/>
</dbReference>
<keyword evidence="7" id="KW-0963">Cytoplasm</keyword>
<evidence type="ECO:0000256" key="6">
    <source>
        <dbReference type="ARBA" id="ARBA00012483"/>
    </source>
</evidence>
<dbReference type="Gene3D" id="3.30.40.10">
    <property type="entry name" value="Zinc/RING finger domain, C3HC4 (zinc finger)"/>
    <property type="match status" value="1"/>
</dbReference>
<dbReference type="Pfam" id="PF00004">
    <property type="entry name" value="AAA"/>
    <property type="match status" value="1"/>
</dbReference>
<dbReference type="Proteomes" id="UP000618051">
    <property type="component" value="Unassembled WGS sequence"/>
</dbReference>
<dbReference type="PROSITE" id="PS00518">
    <property type="entry name" value="ZF_RING_1"/>
    <property type="match status" value="1"/>
</dbReference>
<dbReference type="SMART" id="SM00382">
    <property type="entry name" value="AAA"/>
    <property type="match status" value="2"/>
</dbReference>
<dbReference type="InterPro" id="IPR017907">
    <property type="entry name" value="Znf_RING_CS"/>
</dbReference>
<dbReference type="GO" id="GO:0005730">
    <property type="term" value="C:nucleolus"/>
    <property type="evidence" value="ECO:0007669"/>
    <property type="project" value="TreeGrafter"/>
</dbReference>
<evidence type="ECO:0000256" key="10">
    <source>
        <dbReference type="ARBA" id="ARBA00022679"/>
    </source>
</evidence>
<sequence>MGGPDGAGPVRSHPRAVAGAGIGRGGAGLGGDRDSKNESWRLGGETKLVRAGLAAVKKERALQVQVSVLGRSTWEEEERSSLLEDVTAPEDTTEPSAQLGAGDSAEVASPPKKKRKRRKTKKQTPISAEQDSLPPQSTAPAPATKLPDTCVVPQEIQAPGSEGAHPGADGLTGASGDTAEGHRDLAHLGKEAGSPEAEGLSAAEQSSTASGAAPAPSATAPGDKEGHGTTPGHGETARGSVQQAARGNMEQGTCAPGPLPAATADSQARGSSKELQGASPLGLPPAKGAPQSKPETKTSPGAQSLQAWKEPKQKGSSSTVKNANAKEKSQTPSEKKSNLNEKPSPSPGAEAARKEDAVAAADSPKNKKDQKNQKPMEKIKESSVSRNEGVTVYFHAILSKDFKLNPDIHKVFIRGQDIPPYTRWKDNICELNCTKCLGEHGYLIEGAVTLTKEILDKYIPYKYWVTCGKGDYEFIYKNQESNQPVNRCLLVKKALLNNGEWHQYDDIVCAKPSMFKNVLHIFTLDKSKEVVEGKKIAATLMLESCSFLSRGLAGTGRRQCLQKTKTNAVNDLLVQYMRKIARPFLAAEAAAEDRVIQSKLALGLTILLVVEDHSLPAHKDDLADLCSLLCLDQVSQQDVQNEINHIKQAFAGLANLKVSLTNLCQRCIECDVDQWVWILPLLHSFAAPLQQEHRLVEEDVWAGLEGLAFADTRRKRDVVTLLERMREKKYLMEFDVTLVKSWLCLLPLRSLAEFIRDFSSDLLVTLQGLLYRLENVDLSWSSNSEVVEKLLNTVLQALDEPPARALGARSWLCCLSCCCRLHERLCKATRKVEMFLIPATTAILIASVAQLQSPEVPGDAVQEVPKLLRGALRDARTWFRNSLNQKLLKEYLDHVAFSLFSELRAWNKFVNISFPDKEFTQTWRKTLIADLKKRIQQEPPVNQILVYCCRYYQISEMDSSISQCFQSCATEAVTAACQTQSNLLEKISAYNMSQFSQLVSAVMVKSWPVRAGQSEGDFDKILHHLLTWPDVKHIFSFNGTNRSLLDKLTDEAKDVMATADSVLTSVTDNIHQGCILVKHLEEVFQHKEQFIGIWETKHQQKPREEKEQLQRSLKELLELRQEEVTQLRREKKAIGTFLSMCRKVKNSVRVDVNKVESQHSEDLSSKKLNQVVIMGKRPLEAFYSLSPELKGFVHKMHSFKDSLIFQQFWEEAAQKAGKEYECDYPEEEEEDEEEMAPDLDLDDVLDSMIRPCFDNYEMLYDDLRSGRLTLSAVDRIFQEFTNHPEGLRAELDTICGLWPAKDRAWVDQRVQQIQQYHEMHLTFDAAKIIAQVKDSLGLSGDFSILENLLHITEKLESYKTQKLDSISPELVQAKKLLQGITVPRRGCLRELAQQKEFVCWVREALTDINELKVFVDLASISAGENDMDVDRVACFHGTVHGYSSLLYELPPHSGFEDFMRCLQKLWRALDSDESLPEKLRASAQHLEWLKTVKESHGSVELSSLSLAAAINSRGVYVLRAPADGQKVSLDSVLRFTLPGSSGDTETSWKYSLAELRELQNKLMLMSAKGEQGLEVERFSEVFSNVQRLAQAFIDLYSAGNMLFRSWLAQVYCSPHRESCVLIDFSLGPIPVLEGQGDMAAVLPALCKTMESFLESWKSFMNAKRLDYFYLNYYSAEQLVYLCQELGQGSPSQAALMMLSFLNHNCTEQDVLTTLLSQSPPSSGKAVSDFQVLLDEEKGLSAQLECIWKCYMSNMGSFLPNCLDIDTLGVWLENLANRGEECVTRDFPQDLLWVGQPNLITCPRSEVLSSALAIYMNSPEQPLPTFDEVLLCTPHTTAEQVGLFLRRCLIPCHWGDKIYTMLYADELSYEVSCRAEELFQHLQCYSSSYRLIILCSCERENSYLPSAFSHCKVHMIPQRSQADIQQYLQHHFRVAQPSSSAAAVFKEHMCVGIVSSKRAGMGKSLYVKRLHERLKEEQPDCTELLKTIRLIEPEVDEDKVLKSLLPFLKREHQTKPMIFHFDITSSYLTDSNGNMWLRQKCHLYIIEILEVSPVPKKAARPVSVSQKYHFLDVFPKITCKSPKEVLEMETLGNHSGDALGLGMDKEEFCSEAFQRPFQYLKRFDQGCDLDTFWYEELSVEGSPAECLQLFLLHCGVVDPSWAELRNFTWFLNIQLRDCEDSVFCNPVFVQDTLKSFKNFVVGFMILMARDFATPSLSISDQSSGRPESSHLEDVAEEDLLPFRIRKKWESEPHPYLFFNEDRVSMTFIGFHFQQTGNCIDAINPLNGNVIKRNIMSPQLYHGLLRQGVPFNMPFDQLPRGEKLERLCMVLGLSWVLDPDETYELTMDNVLKMLAIEMRFRCNIPVVIMGETGCGKTRLVKFLCQLRRSFLEVENMKLVKVHGGTTAEMIYARIREAEALAISNKGKYGLDTVLFFDEANTTEAVSSIKEVLCDRTVQGEPLASGSGLRIIAACNPYRKHTDRMIRRLELAGLGYRVKADDSREKLGSIPLRQLVYRVHALPPSMIPLVWDFGQLNSSAEMMYIQQIVQRAARDEQLPMARDEVSTVTDVLFVSQQYMRKRDDECSFVSLRDVERCVEVFKWFYRHRQLLLGELEKFLAERKAPKGSGDRSTVIWALVLAVGVCYHASLERKEPYRTAISKVLPKPYDTQKRILEEISLMQDLFLSGVPLRDTIARNLALKENVFMMVICIELKIPLFLVGKPGSSKSLAKTIVADAMQGQAAHSDLFKELKQIHLVSFQCSPLSTPEGIIGTFKHCARFQEGKNLEEYVSVVVLDEIGLAEDSPKMPLKTLHPLLEDGCIDDVPLPHKKVGFIGISNWALDPAKMNRGIFVSRGDPSREELIESAKGICCSARGALQKVEQYFHHFADAYENICKAQDREFFGLRDYYSLIKMFFALAKSSKNDPTPQDIAAVVLRNFGGKDDVNALEIFTSKLLERGEIHAHDISRIELIRQNIYSSAEDGDCRYLLVLTENYAALQILQQAFFTARQQPEIIFGSSFPKDQEYTQICRNINRVKVCMETGQMVVLLNLQNLYESLYDALNQYYVYLAGQKYVDLGLGTHRVKCRVHPKFRLIVIEEKDVVYKHFPIPLINRLEKHYLDLSTVLDKGQREAVQELQRWVQEFTAVNTEEHFIRQQHYSPADVFVGYHANACASLVLQGTQHLQPHCTPAQLLPRVTEWAQLALLNCATPDAVIRLCSSVGVFMAHSLAHTYFRQQQHTSFADFLAAQVCTGAGPQVAFTEVTTFSRLLTSADVPCLEREVQGRAQRPQILFLQQFDTEYSFLKSIRDFLDATSGNKVLIIQTDFEDGSQDAQLIASAKYTVVNEINKVDLGEVSVFVYFIMKLSRVEGGTSYVGFQGGLWQSVHIDDLRRSKDMISDLTALQNLTISQVFSEDAPTALPADGEAQEEEMEVETPVPGAEHHEDEILDTTVLLRTCVQSAVGMLRDQNEDLSRSRRRIEILLGFFSKEDELKASFLKITKARLSSLLKKQEENSLHPKNWVLREASNLSALQEAGTFRHTLWKRVQKVVTPLLALLITVIDRNGNLELLARPGAKWVTNLWMFIFSDTKFLSVPPAVGKNSSQPEIILVQNNMMVSADAGNEIPFSWRIKEYLEEMWLEAQYIQNTEGHAEKFVEYFQKTALGKFISALTEGERQMLFQSYITDFIVLTIGVSSQEELQCLQVAFVSCVKEWVAESPWREELVPALPWVHLAHNQFKSRLQNFSRILAVHPRVTGYLLKHQGCRIARSEMVLDVQAAMVCAEELEKQVETARPELWLQRVKNLHMPIEFLCQEEGAQRPGSQCHQLLRELRACWSRVFAMALFVEHVLLGIHAVMPEFEGLVRKYTLLLAKCFQHDSDMKCHPTFAAVMAVLCQCKDEVSRRLYRHGLGPCSICLGEPKDPVCLPCHHVFCHKCISQWLVPAQMHCPYCRVAVEDVELTVSEELRAALAKNALFRQRCNNFFIDAVTTMCFKDNEPPEPEVIQSLLSLLFVHRSRVKDSDHPAVYTKFLSPFNDEVDETPIIRSVMLKLLLKYSFNEVKDDVQHYLSQVEHNELLEKNDKKELYLLFVNCLEDSMCEKSEDSLGHGHGKLPEDRAFPENYLPGSSREAPQESSVQYLQAVAKVRLCLSRAAELIFDLQQHTQPEQMKEKQQYLKSVEKFCSLARNEWHRVYLVRRIASQHGMEFAQKLVTEPRFRWVFPAEILQQVQHSQSQHMDRYLVCGEQYRALRDAVGRAMMEGTAQGLLEAQQVQPSAPSDPCWALDGSSSLVSLWAVSVPKETPGGLCWEVPGACAQARFLYFPTCTSHHCGWGSSGLSPATSLVLPQAPSNPPALESAHLLLAIFREVTALYGARDPSLHPKQQQTEMMTEFIQSSQVLNSPELQVLAVALVRNTVPRLAVEPWGCIQQGALVEMAVHMAAVLLCGHSPVLQPLRNLAWEPHSMQHSFLPTMPEDIMAQARTWEAMGNLHWYVCPNGHPCTVGECGRPMETSLCPDCRVTIGGTNHKPVLGFQESRSCEDRTQTGHILGEVEHRRTLGMSDRGMSPVVFVLLRLLTHLAMLLGASTDPQSLGRMIKPAVDDVVSFLQQHIREDLAQLTRILGKSVDDTINIVHLVLSSLLQAPQQQPGQWPVQFDDVLSTKEKRNKWEQIVADTIIVPELKDLDKKLLKLNRRIQEDERISSNPIVKIVYGDPAAFLSQLPRDSHIHHSRMWSCRRRVSVENLGHVVQQKNAKDTVPLLWKFLQKETELRLVKFLPEILALQRDLVKQFQNTAEIKHCSIREFLRQPHSDVMRDLLERRVNVFLSVWNKLRSSLDTNGEIKLPKGYCDADLSVDSRLEVLLPWRQGLGLCSTALASYLIGLHNDLVHSVNRHTKEDDRYLISPSEVADLHLISYEVERDLIPLILSNCQYSMEKGGETLQDFDLERIQQQVISKFLQGKPLITLTGIPTLVYRHDRNYEQLFSDVRSKLEQSALPSSVMNMISGELQSYSDVCDALSLTEITLGFLAMAGENAEMLLTEYIEQVLQMGDQTNPHVLQALRRCQLKHSLALWQLLCAHKSEQLLRLGRDPFADINPDYKEELTPELAKLLHTFLVHSRLETFLQELHEMIILKLRRVQAVEEFKPLWSLKESLVPYLDAKDPELALELEYTFPDEILLSHVTGTWKAAAVFKREHREKQEGEIDPETPSEPWIATAPEPLEEHEGLFLQTIFTNHAGALVLGTGFMFPACPSAGRGCQHRLQARLRPGRRQR</sequence>
<evidence type="ECO:0000256" key="9">
    <source>
        <dbReference type="ARBA" id="ARBA00022677"/>
    </source>
</evidence>
<comment type="caution">
    <text evidence="27">The sequence shown here is derived from an EMBL/GenBank/DDBJ whole genome shotgun (WGS) entry which is preliminary data.</text>
</comment>
<evidence type="ECO:0000256" key="8">
    <source>
        <dbReference type="ARBA" id="ARBA00022657"/>
    </source>
</evidence>
<evidence type="ECO:0000256" key="23">
    <source>
        <dbReference type="SAM" id="Coils"/>
    </source>
</evidence>
<dbReference type="GO" id="GO:0016887">
    <property type="term" value="F:ATP hydrolysis activity"/>
    <property type="evidence" value="ECO:0007669"/>
    <property type="project" value="InterPro"/>
</dbReference>
<name>A0A835NXV7_9PASS</name>
<dbReference type="GO" id="GO:0002376">
    <property type="term" value="P:immune system process"/>
    <property type="evidence" value="ECO:0007669"/>
    <property type="project" value="UniProtKB-KW"/>
</dbReference>
<protein>
    <recommendedName>
        <fullName evidence="6">RING-type E3 ubiquitin transferase</fullName>
        <ecNumber evidence="6">2.3.2.27</ecNumber>
    </recommendedName>
</protein>
<feature type="region of interest" description="Disordered" evidence="24">
    <location>
        <begin position="69"/>
        <end position="383"/>
    </location>
</feature>
<keyword evidence="23" id="KW-0175">Coiled coil</keyword>
<keyword evidence="20" id="KW-0511">Multifunctional enzyme</keyword>
<comment type="similarity">
    <text evidence="5">Belongs to the AAA ATPase family.</text>
</comment>
<evidence type="ECO:0000256" key="14">
    <source>
        <dbReference type="ARBA" id="ARBA00022786"/>
    </source>
</evidence>
<dbReference type="GO" id="GO:0005829">
    <property type="term" value="C:cytosol"/>
    <property type="evidence" value="ECO:0007669"/>
    <property type="project" value="UniProtKB-SubCell"/>
</dbReference>
<dbReference type="EC" id="2.3.2.27" evidence="6"/>
<keyword evidence="9" id="KW-0551">Lipid droplet</keyword>
<proteinExistence type="inferred from homology"/>
<comment type="pathway">
    <text evidence="4">Protein modification; protein ubiquitination.</text>
</comment>
<comment type="catalytic activity">
    <reaction evidence="21">
        <text>ATP + H2O = ADP + phosphate + H(+)</text>
        <dbReference type="Rhea" id="RHEA:13065"/>
        <dbReference type="ChEBI" id="CHEBI:15377"/>
        <dbReference type="ChEBI" id="CHEBI:15378"/>
        <dbReference type="ChEBI" id="CHEBI:30616"/>
        <dbReference type="ChEBI" id="CHEBI:43474"/>
        <dbReference type="ChEBI" id="CHEBI:456216"/>
    </reaction>
    <physiologicalReaction direction="left-to-right" evidence="21">
        <dbReference type="Rhea" id="RHEA:13066"/>
    </physiologicalReaction>
</comment>
<feature type="compositionally biased region" description="Low complexity" evidence="24">
    <location>
        <begin position="206"/>
        <end position="221"/>
    </location>
</feature>
<dbReference type="GO" id="GO:0016020">
    <property type="term" value="C:membrane"/>
    <property type="evidence" value="ECO:0007669"/>
    <property type="project" value="TreeGrafter"/>
</dbReference>
<reference evidence="28 29" key="2">
    <citation type="journal article" date="2021" name="J. Hered.">
        <title>Feather Gene Expression Elucidates the Developmental Basis of Plumage Iridescence in African Starlings.</title>
        <authorList>
            <person name="Rubenstein D.R."/>
            <person name="Corvelo A."/>
            <person name="MacManes M.D."/>
            <person name="Maia R."/>
            <person name="Narzisi G."/>
            <person name="Rousaki A."/>
            <person name="Vandenabeele P."/>
            <person name="Shawkey M.D."/>
            <person name="Solomon J."/>
        </authorList>
    </citation>
    <scope>NUCLEOTIDE SEQUENCE [LARGE SCALE GENOMIC DNA]</scope>
    <source>
        <strain evidence="28">SS15</strain>
    </source>
</reference>
<evidence type="ECO:0000256" key="18">
    <source>
        <dbReference type="ARBA" id="ARBA00022859"/>
    </source>
</evidence>
<dbReference type="InterPro" id="IPR001841">
    <property type="entry name" value="Znf_RING"/>
</dbReference>
<keyword evidence="14" id="KW-0833">Ubl conjugation pathway</keyword>
<dbReference type="GO" id="GO:0005811">
    <property type="term" value="C:lipid droplet"/>
    <property type="evidence" value="ECO:0007669"/>
    <property type="project" value="UniProtKB-SubCell"/>
</dbReference>
<evidence type="ECO:0000256" key="16">
    <source>
        <dbReference type="ARBA" id="ARBA00022833"/>
    </source>
</evidence>
<evidence type="ECO:0000256" key="3">
    <source>
        <dbReference type="ARBA" id="ARBA00004514"/>
    </source>
</evidence>
<feature type="compositionally biased region" description="Basic and acidic residues" evidence="24">
    <location>
        <begin position="179"/>
        <end position="190"/>
    </location>
</feature>
<evidence type="ECO:0000259" key="26">
    <source>
        <dbReference type="PROSITE" id="PS51981"/>
    </source>
</evidence>
<comment type="subcellular location">
    <subcellularLocation>
        <location evidence="3">Cytoplasm</location>
        <location evidence="3">Cytosol</location>
    </subcellularLocation>
    <subcellularLocation>
        <location evidence="2">Lipid droplet</location>
    </subcellularLocation>
</comment>
<reference evidence="27" key="1">
    <citation type="submission" date="2020-10" db="EMBL/GenBank/DDBJ databases">
        <title>Feather gene expression reveals the developmental basis of iridescence in African starlings.</title>
        <authorList>
            <person name="Rubenstein D.R."/>
        </authorList>
    </citation>
    <scope>NUCLEOTIDE SEQUENCE</scope>
    <source>
        <strain evidence="27">SS15</strain>
        <tissue evidence="27">Liver</tissue>
    </source>
</reference>
<comment type="catalytic activity">
    <reaction evidence="1">
        <text>S-ubiquitinyl-[E2 ubiquitin-conjugating enzyme]-L-cysteine + [acceptor protein]-L-lysine = [E2 ubiquitin-conjugating enzyme]-L-cysteine + N(6)-ubiquitinyl-[acceptor protein]-L-lysine.</text>
        <dbReference type="EC" id="2.3.2.27"/>
    </reaction>
</comment>
<dbReference type="PROSITE" id="PS50089">
    <property type="entry name" value="ZF_RING_2"/>
    <property type="match status" value="1"/>
</dbReference>
<keyword evidence="18" id="KW-0391">Immunity</keyword>
<evidence type="ECO:0000256" key="1">
    <source>
        <dbReference type="ARBA" id="ARBA00000900"/>
    </source>
</evidence>
<feature type="region of interest" description="Disordered" evidence="24">
    <location>
        <begin position="1"/>
        <end position="44"/>
    </location>
</feature>
<keyword evidence="10" id="KW-0808">Transferase</keyword>
<evidence type="ECO:0000256" key="20">
    <source>
        <dbReference type="ARBA" id="ARBA00023268"/>
    </source>
</evidence>
<evidence type="ECO:0000256" key="15">
    <source>
        <dbReference type="ARBA" id="ARBA00022801"/>
    </source>
</evidence>
<dbReference type="InterPro" id="IPR003593">
    <property type="entry name" value="AAA+_ATPase"/>
</dbReference>
<dbReference type="GO" id="GO:0005524">
    <property type="term" value="F:ATP binding"/>
    <property type="evidence" value="ECO:0007669"/>
    <property type="project" value="UniProtKB-KW"/>
</dbReference>
<dbReference type="PANTHER" id="PTHR22605">
    <property type="entry name" value="RZ-TYPE DOMAIN-CONTAINING PROTEIN"/>
    <property type="match status" value="1"/>
</dbReference>
<gene>
    <name evidence="28" type="ORF">IHE44_0006976</name>
    <name evidence="27" type="ORF">IHE44_009397</name>
</gene>
<accession>A0A835NXV7</accession>
<evidence type="ECO:0000256" key="5">
    <source>
        <dbReference type="ARBA" id="ARBA00006914"/>
    </source>
</evidence>
<reference evidence="28" key="3">
    <citation type="submission" date="2022-01" db="EMBL/GenBank/DDBJ databases">
        <authorList>
            <person name="Rubenstein D.R."/>
        </authorList>
    </citation>
    <scope>NUCLEOTIDE SEQUENCE</scope>
    <source>
        <strain evidence="28">SS15</strain>
        <tissue evidence="28">Liver</tissue>
    </source>
</reference>
<dbReference type="Gene3D" id="3.40.50.300">
    <property type="entry name" value="P-loop containing nucleotide triphosphate hydrolases"/>
    <property type="match status" value="2"/>
</dbReference>
<evidence type="ECO:0000256" key="13">
    <source>
        <dbReference type="ARBA" id="ARBA00022771"/>
    </source>
</evidence>
<dbReference type="InterPro" id="IPR013083">
    <property type="entry name" value="Znf_RING/FYVE/PHD"/>
</dbReference>
<evidence type="ECO:0000256" key="24">
    <source>
        <dbReference type="SAM" id="MobiDB-lite"/>
    </source>
</evidence>
<feature type="compositionally biased region" description="Polar residues" evidence="24">
    <location>
        <begin position="264"/>
        <end position="274"/>
    </location>
</feature>
<evidence type="ECO:0000256" key="17">
    <source>
        <dbReference type="ARBA" id="ARBA00022840"/>
    </source>
</evidence>
<evidence type="ECO:0000256" key="19">
    <source>
        <dbReference type="ARBA" id="ARBA00023098"/>
    </source>
</evidence>
<feature type="compositionally biased region" description="Basic residues" evidence="24">
    <location>
        <begin position="111"/>
        <end position="122"/>
    </location>
</feature>
<evidence type="ECO:0000313" key="28">
    <source>
        <dbReference type="EMBL" id="KAI1232510.1"/>
    </source>
</evidence>
<feature type="region of interest" description="Disordered" evidence="24">
    <location>
        <begin position="3415"/>
        <end position="3439"/>
    </location>
</feature>
<keyword evidence="16" id="KW-0862">Zinc</keyword>
<keyword evidence="11" id="KW-0479">Metal-binding</keyword>
<dbReference type="GO" id="GO:0061630">
    <property type="term" value="F:ubiquitin protein ligase activity"/>
    <property type="evidence" value="ECO:0007669"/>
    <property type="project" value="UniProtKB-EC"/>
</dbReference>
<dbReference type="OrthoDB" id="2423195at2759"/>
<dbReference type="GO" id="GO:0008270">
    <property type="term" value="F:zinc ion binding"/>
    <property type="evidence" value="ECO:0007669"/>
    <property type="project" value="UniProtKB-KW"/>
</dbReference>
<dbReference type="SMART" id="SM00184">
    <property type="entry name" value="RING"/>
    <property type="match status" value="1"/>
</dbReference>
<keyword evidence="17" id="KW-0067">ATP-binding</keyword>
<dbReference type="InterPro" id="IPR031248">
    <property type="entry name" value="RNF213"/>
</dbReference>
<dbReference type="SUPFAM" id="SSF52540">
    <property type="entry name" value="P-loop containing nucleoside triphosphate hydrolases"/>
    <property type="match status" value="2"/>
</dbReference>
<dbReference type="InterPro" id="IPR003959">
    <property type="entry name" value="ATPase_AAA_core"/>
</dbReference>
<dbReference type="FunFam" id="3.40.50.300:FF:000491">
    <property type="entry name" value="E3 ubiquitin-protein ligase RNF213"/>
    <property type="match status" value="1"/>
</dbReference>
<keyword evidence="19" id="KW-0443">Lipid metabolism</keyword>
<evidence type="ECO:0000313" key="27">
    <source>
        <dbReference type="EMBL" id="KAG0122148.1"/>
    </source>
</evidence>
<evidence type="ECO:0000256" key="22">
    <source>
        <dbReference type="PROSITE-ProRule" id="PRU00175"/>
    </source>
</evidence>
<dbReference type="FunFam" id="3.40.50.300:FF:000804">
    <property type="entry name" value="E3 ubiquitin-protein ligase RNF213"/>
    <property type="match status" value="1"/>
</dbReference>
<dbReference type="Pfam" id="PF20173">
    <property type="entry name" value="ZnF_RZ-type"/>
    <property type="match status" value="1"/>
</dbReference>
<evidence type="ECO:0000256" key="7">
    <source>
        <dbReference type="ARBA" id="ARBA00022490"/>
    </source>
</evidence>
<keyword evidence="12" id="KW-0547">Nucleotide-binding</keyword>
<evidence type="ECO:0000259" key="25">
    <source>
        <dbReference type="PROSITE" id="PS50089"/>
    </source>
</evidence>
<evidence type="ECO:0000256" key="21">
    <source>
        <dbReference type="ARBA" id="ARBA00048778"/>
    </source>
</evidence>
<dbReference type="PANTHER" id="PTHR22605:SF16">
    <property type="entry name" value="E3 UBIQUITIN-PROTEIN LIGASE RNF213"/>
    <property type="match status" value="1"/>
</dbReference>
<dbReference type="InterPro" id="IPR046439">
    <property type="entry name" value="ZF_RZ_dom"/>
</dbReference>
<dbReference type="GO" id="GO:2000051">
    <property type="term" value="P:negative regulation of non-canonical Wnt signaling pathway"/>
    <property type="evidence" value="ECO:0007669"/>
    <property type="project" value="TreeGrafter"/>
</dbReference>
<feature type="compositionally biased region" description="Basic and acidic residues" evidence="24">
    <location>
        <begin position="324"/>
        <end position="339"/>
    </location>
</feature>
<evidence type="ECO:0000256" key="2">
    <source>
        <dbReference type="ARBA" id="ARBA00004502"/>
    </source>
</evidence>
<evidence type="ECO:0000256" key="11">
    <source>
        <dbReference type="ARBA" id="ARBA00022723"/>
    </source>
</evidence>
<dbReference type="GO" id="GO:0002040">
    <property type="term" value="P:sprouting angiogenesis"/>
    <property type="evidence" value="ECO:0007669"/>
    <property type="project" value="TreeGrafter"/>
</dbReference>
<evidence type="ECO:0000313" key="29">
    <source>
        <dbReference type="Proteomes" id="UP000618051"/>
    </source>
</evidence>
<dbReference type="GO" id="GO:0006629">
    <property type="term" value="P:lipid metabolic process"/>
    <property type="evidence" value="ECO:0007669"/>
    <property type="project" value="UniProtKB-KW"/>
</dbReference>
<dbReference type="Pfam" id="PF13920">
    <property type="entry name" value="zf-C3HC4_3"/>
    <property type="match status" value="1"/>
</dbReference>
<feature type="domain" description="RZ-type" evidence="26">
    <location>
        <begin position="4468"/>
        <end position="4540"/>
    </location>
</feature>